<dbReference type="SUPFAM" id="SSF56954">
    <property type="entry name" value="Outer membrane efflux proteins (OEP)"/>
    <property type="match status" value="1"/>
</dbReference>
<accession>A0A4Y9SB18</accession>
<gene>
    <name evidence="4" type="ORF">E4L96_14620</name>
</gene>
<dbReference type="AlphaFoldDB" id="A0A4Y9SB18"/>
<evidence type="ECO:0000256" key="2">
    <source>
        <dbReference type="RuleBase" id="RU362097"/>
    </source>
</evidence>
<dbReference type="PANTHER" id="PTHR30203:SF30">
    <property type="entry name" value="OUTER MEMBRANE PROTEIN-RELATED"/>
    <property type="match status" value="1"/>
</dbReference>
<keyword evidence="5" id="KW-1185">Reference proteome</keyword>
<dbReference type="Proteomes" id="UP000298438">
    <property type="component" value="Unassembled WGS sequence"/>
</dbReference>
<comment type="caution">
    <text evidence="4">The sequence shown here is derived from an EMBL/GenBank/DDBJ whole genome shotgun (WGS) entry which is preliminary data.</text>
</comment>
<comment type="subcellular location">
    <subcellularLocation>
        <location evidence="2">Cell membrane</location>
        <topology evidence="2">Lipid-anchor</topology>
    </subcellularLocation>
</comment>
<keyword evidence="2" id="KW-0812">Transmembrane</keyword>
<dbReference type="InterPro" id="IPR003423">
    <property type="entry name" value="OMP_efflux"/>
</dbReference>
<keyword evidence="2" id="KW-0449">Lipoprotein</keyword>
<dbReference type="GO" id="GO:0015562">
    <property type="term" value="F:efflux transmembrane transporter activity"/>
    <property type="evidence" value="ECO:0007669"/>
    <property type="project" value="InterPro"/>
</dbReference>
<feature type="coiled-coil region" evidence="3">
    <location>
        <begin position="402"/>
        <end position="429"/>
    </location>
</feature>
<dbReference type="Gene3D" id="2.20.200.10">
    <property type="entry name" value="Outer membrane efflux proteins (OEP)"/>
    <property type="match status" value="1"/>
</dbReference>
<keyword evidence="2" id="KW-0564">Palmitate</keyword>
<evidence type="ECO:0000256" key="3">
    <source>
        <dbReference type="SAM" id="Coils"/>
    </source>
</evidence>
<dbReference type="Pfam" id="PF02321">
    <property type="entry name" value="OEP"/>
    <property type="match status" value="2"/>
</dbReference>
<keyword evidence="3" id="KW-0175">Coiled coil</keyword>
<evidence type="ECO:0000313" key="4">
    <source>
        <dbReference type="EMBL" id="TFW17382.1"/>
    </source>
</evidence>
<organism evidence="4 5">
    <name type="scientific">Zemynaea arenosa</name>
    <dbReference type="NCBI Taxonomy" id="2561931"/>
    <lineage>
        <taxon>Bacteria</taxon>
        <taxon>Pseudomonadati</taxon>
        <taxon>Pseudomonadota</taxon>
        <taxon>Betaproteobacteria</taxon>
        <taxon>Burkholderiales</taxon>
        <taxon>Oxalobacteraceae</taxon>
        <taxon>Telluria group</taxon>
        <taxon>Zemynaea</taxon>
    </lineage>
</organism>
<keyword evidence="2" id="KW-1134">Transmembrane beta strand</keyword>
<dbReference type="NCBIfam" id="TIGR01845">
    <property type="entry name" value="outer_NodT"/>
    <property type="match status" value="1"/>
</dbReference>
<keyword evidence="2" id="KW-0472">Membrane</keyword>
<dbReference type="Gene3D" id="1.20.1600.10">
    <property type="entry name" value="Outer membrane efflux proteins (OEP)"/>
    <property type="match status" value="1"/>
</dbReference>
<protein>
    <submittedName>
        <fullName evidence="4">Efflux transporter outer membrane subunit</fullName>
    </submittedName>
</protein>
<dbReference type="OrthoDB" id="9770517at2"/>
<evidence type="ECO:0000256" key="1">
    <source>
        <dbReference type="ARBA" id="ARBA00007613"/>
    </source>
</evidence>
<dbReference type="PANTHER" id="PTHR30203">
    <property type="entry name" value="OUTER MEMBRANE CATION EFFLUX PROTEIN"/>
    <property type="match status" value="1"/>
</dbReference>
<dbReference type="InterPro" id="IPR010131">
    <property type="entry name" value="MdtP/NodT-like"/>
</dbReference>
<dbReference type="EMBL" id="SPVF01000186">
    <property type="protein sequence ID" value="TFW17382.1"/>
    <property type="molecule type" value="Genomic_DNA"/>
</dbReference>
<proteinExistence type="inferred from homology"/>
<comment type="similarity">
    <text evidence="1 2">Belongs to the outer membrane factor (OMF) (TC 1.B.17) family.</text>
</comment>
<sequence length="488" mass="52008">MIACARRRGGRVAAGVSTVTAGEIALPSTARSASLFVLFALCLAGCSMPAPKPPAPTLTMPGTWRTNVGPGAPVEQGWWQAFHDPELNAIVTRALANNNDIRIAQSRLQEYQARLRIAHSAQSPTLTASAGPTRARVINAFGQPAEATVFAGSVQAAYEIDVWGRLAATTEAARADLESQQGLADATALSVAASAASSYLNLRGLDAQLDLARATLQSREQSLKLARRQFEVGYSSRLELSQAEAEYRATAAVVPQLERAIAQQENTLSILLGANPGPIPRGAALTALTAPAITPGLPSDLLRRRPDIRQAERAVVAADRNLAAARDQLLPSLRLTGSVGVQAYSISQLLHSPVQLWSIGGSVLAPLFDAGRLRAQAAIAGTVRDRAIYGYEGVVRNAFAEVDNALVSVQRLREQLDEAIARERAAAEVLRIAHNRYANGYASYLEELDAQRNHFSAQTSVLQLRASLLAAHVDLYRALGGGWTTPVR</sequence>
<dbReference type="GO" id="GO:0005886">
    <property type="term" value="C:plasma membrane"/>
    <property type="evidence" value="ECO:0007669"/>
    <property type="project" value="UniProtKB-SubCell"/>
</dbReference>
<reference evidence="4 5" key="1">
    <citation type="submission" date="2019-03" db="EMBL/GenBank/DDBJ databases">
        <title>Draft Genome Sequence of Massilia arenosa sp. nov., a Novel Massilia Species Isolated from a Sandy-loam Maize Soil.</title>
        <authorList>
            <person name="Raths R."/>
            <person name="Peta V."/>
            <person name="Bucking H."/>
        </authorList>
    </citation>
    <scope>NUCLEOTIDE SEQUENCE [LARGE SCALE GENOMIC DNA]</scope>
    <source>
        <strain evidence="4 5">MC02</strain>
    </source>
</reference>
<evidence type="ECO:0000313" key="5">
    <source>
        <dbReference type="Proteomes" id="UP000298438"/>
    </source>
</evidence>
<name>A0A4Y9SB18_9BURK</name>